<evidence type="ECO:0000256" key="5">
    <source>
        <dbReference type="ARBA" id="ARBA00022989"/>
    </source>
</evidence>
<dbReference type="InterPro" id="IPR020846">
    <property type="entry name" value="MFS_dom"/>
</dbReference>
<feature type="domain" description="Major facilitator superfamily (MFS) profile" evidence="9">
    <location>
        <begin position="34"/>
        <end position="522"/>
    </location>
</feature>
<gene>
    <name evidence="10" type="ORF">AWL63_21960</name>
</gene>
<dbReference type="PANTHER" id="PTHR23501">
    <property type="entry name" value="MAJOR FACILITATOR SUPERFAMILY"/>
    <property type="match status" value="1"/>
</dbReference>
<dbReference type="InterPro" id="IPR036259">
    <property type="entry name" value="MFS_trans_sf"/>
</dbReference>
<feature type="transmembrane region" description="Helical" evidence="8">
    <location>
        <begin position="159"/>
        <end position="180"/>
    </location>
</feature>
<feature type="transmembrane region" description="Helical" evidence="8">
    <location>
        <begin position="499"/>
        <end position="517"/>
    </location>
</feature>
<feature type="compositionally biased region" description="Low complexity" evidence="7">
    <location>
        <begin position="1"/>
        <end position="17"/>
    </location>
</feature>
<dbReference type="InterPro" id="IPR004638">
    <property type="entry name" value="EmrB-like"/>
</dbReference>
<dbReference type="Gene3D" id="1.20.1720.10">
    <property type="entry name" value="Multidrug resistance protein D"/>
    <property type="match status" value="1"/>
</dbReference>
<organism evidence="10 11">
    <name type="scientific">Sphingomonas panacis</name>
    <dbReference type="NCBI Taxonomy" id="1560345"/>
    <lineage>
        <taxon>Bacteria</taxon>
        <taxon>Pseudomonadati</taxon>
        <taxon>Pseudomonadota</taxon>
        <taxon>Alphaproteobacteria</taxon>
        <taxon>Sphingomonadales</taxon>
        <taxon>Sphingomonadaceae</taxon>
        <taxon>Sphingomonas</taxon>
    </lineage>
</organism>
<dbReference type="EMBL" id="CP014168">
    <property type="protein sequence ID" value="AOH86227.1"/>
    <property type="molecule type" value="Genomic_DNA"/>
</dbReference>
<dbReference type="NCBIfam" id="TIGR00711">
    <property type="entry name" value="efflux_EmrB"/>
    <property type="match status" value="1"/>
</dbReference>
<dbReference type="KEGG" id="span:AWL63_21960"/>
<name>A0A1B3ZFM7_9SPHN</name>
<evidence type="ECO:0000259" key="9">
    <source>
        <dbReference type="PROSITE" id="PS50850"/>
    </source>
</evidence>
<keyword evidence="5 8" id="KW-1133">Transmembrane helix</keyword>
<keyword evidence="4 8" id="KW-0812">Transmembrane</keyword>
<dbReference type="STRING" id="1560345.AWL63_21960"/>
<evidence type="ECO:0000256" key="7">
    <source>
        <dbReference type="SAM" id="MobiDB-lite"/>
    </source>
</evidence>
<accession>A0A1B3ZFM7</accession>
<evidence type="ECO:0000256" key="4">
    <source>
        <dbReference type="ARBA" id="ARBA00022692"/>
    </source>
</evidence>
<evidence type="ECO:0000256" key="1">
    <source>
        <dbReference type="ARBA" id="ARBA00004651"/>
    </source>
</evidence>
<dbReference type="Pfam" id="PF07690">
    <property type="entry name" value="MFS_1"/>
    <property type="match status" value="1"/>
</dbReference>
<evidence type="ECO:0000256" key="8">
    <source>
        <dbReference type="SAM" id="Phobius"/>
    </source>
</evidence>
<evidence type="ECO:0000256" key="3">
    <source>
        <dbReference type="ARBA" id="ARBA00022475"/>
    </source>
</evidence>
<dbReference type="Proteomes" id="UP000094256">
    <property type="component" value="Chromosome"/>
</dbReference>
<feature type="transmembrane region" description="Helical" evidence="8">
    <location>
        <begin position="355"/>
        <end position="374"/>
    </location>
</feature>
<feature type="transmembrane region" description="Helical" evidence="8">
    <location>
        <begin position="99"/>
        <end position="119"/>
    </location>
</feature>
<protein>
    <submittedName>
        <fullName evidence="10">Disulfide bond formation protein DsbA</fullName>
    </submittedName>
</protein>
<dbReference type="OrthoDB" id="9812221at2"/>
<sequence length="530" mass="55773">MASSAAAPKAQRPAKARPPADAEGRRADASAWLAVAAGTLGALMATLDISIVNSALPTIQGEIGASGTEGTWVATAYLVAEIVIIPLSAWLTRMLGLRTFLLIATVLFTGFSLICGTSTNLTQMIIGRVGQGFTGGALIPTAQTIIAQRLPRAQQPVGIAMFGVVAIMGPVIGPLLGGWLTENVSWHYAFFINLPICMVLAVLLFVGLPHQKAKLGEFANADWLGIAGLALGLGGLTVVLEEGQRELWFDSSLIRTVTAISVVGFACLFAGQVFAKRPVIKLSLLLDRQFGSVALMGIVLGIVLYGTSYVIPQFLASIADYNSLQSGKVVLLSGIPSLLLMAIVPILLKRIDIRIAVGAGLIIMGTSALIDSTLNVQSSGGDFTASQLMRGVGQILTMLFLSQAAVQSVPPADAGDASGLYNAARNLGGSLALAGISIIQDQRVWFHSRRMEESLHANSVAVQDYMAATARSVGSQAAAYRLVGRQIQVEALVMTYNDIFFVMGVGALIVLPLVFFLRPLPKHSEPATVH</sequence>
<feature type="region of interest" description="Disordered" evidence="7">
    <location>
        <begin position="1"/>
        <end position="22"/>
    </location>
</feature>
<comment type="subcellular location">
    <subcellularLocation>
        <location evidence="1">Cell membrane</location>
        <topology evidence="1">Multi-pass membrane protein</topology>
    </subcellularLocation>
</comment>
<dbReference type="PANTHER" id="PTHR23501:SF51">
    <property type="entry name" value="MULTIDRUG RESISTANCE PROTEIN B"/>
    <property type="match status" value="1"/>
</dbReference>
<dbReference type="RefSeq" id="WP_069206739.1">
    <property type="nucleotide sequence ID" value="NZ_CP014168.1"/>
</dbReference>
<dbReference type="InterPro" id="IPR011701">
    <property type="entry name" value="MFS"/>
</dbReference>
<dbReference type="AlphaFoldDB" id="A0A1B3ZFM7"/>
<evidence type="ECO:0000313" key="11">
    <source>
        <dbReference type="Proteomes" id="UP000094256"/>
    </source>
</evidence>
<keyword evidence="6 8" id="KW-0472">Membrane</keyword>
<evidence type="ECO:0000256" key="6">
    <source>
        <dbReference type="ARBA" id="ARBA00023136"/>
    </source>
</evidence>
<feature type="transmembrane region" description="Helical" evidence="8">
    <location>
        <begin position="220"/>
        <end position="240"/>
    </location>
</feature>
<keyword evidence="2" id="KW-0813">Transport</keyword>
<dbReference type="SUPFAM" id="SSF103473">
    <property type="entry name" value="MFS general substrate transporter"/>
    <property type="match status" value="1"/>
</dbReference>
<dbReference type="Gene3D" id="1.20.1250.20">
    <property type="entry name" value="MFS general substrate transporter like domains"/>
    <property type="match status" value="1"/>
</dbReference>
<dbReference type="GO" id="GO:0005886">
    <property type="term" value="C:plasma membrane"/>
    <property type="evidence" value="ECO:0007669"/>
    <property type="project" value="UniProtKB-SubCell"/>
</dbReference>
<dbReference type="GO" id="GO:0022857">
    <property type="term" value="F:transmembrane transporter activity"/>
    <property type="evidence" value="ECO:0007669"/>
    <property type="project" value="InterPro"/>
</dbReference>
<evidence type="ECO:0000256" key="2">
    <source>
        <dbReference type="ARBA" id="ARBA00022448"/>
    </source>
</evidence>
<keyword evidence="11" id="KW-1185">Reference proteome</keyword>
<feature type="transmembrane region" description="Helical" evidence="8">
    <location>
        <begin position="31"/>
        <end position="52"/>
    </location>
</feature>
<feature type="transmembrane region" description="Helical" evidence="8">
    <location>
        <begin position="186"/>
        <end position="208"/>
    </location>
</feature>
<proteinExistence type="predicted"/>
<feature type="transmembrane region" description="Helical" evidence="8">
    <location>
        <begin position="331"/>
        <end position="348"/>
    </location>
</feature>
<dbReference type="PROSITE" id="PS50850">
    <property type="entry name" value="MFS"/>
    <property type="match status" value="1"/>
</dbReference>
<feature type="transmembrane region" description="Helical" evidence="8">
    <location>
        <begin position="72"/>
        <end position="92"/>
    </location>
</feature>
<reference evidence="10 11" key="1">
    <citation type="submission" date="2016-01" db="EMBL/GenBank/DDBJ databases">
        <title>Complete genome and mega plasmid sequence of Sphingomonas panacis DCY99 elicits systemic resistance in rice to Xanthomonas oryzae.</title>
        <authorList>
            <person name="Kim Y.J."/>
            <person name="Yang D.C."/>
            <person name="Sing P."/>
        </authorList>
    </citation>
    <scope>NUCLEOTIDE SEQUENCE [LARGE SCALE GENOMIC DNA]</scope>
    <source>
        <strain evidence="10 11">DCY99</strain>
    </source>
</reference>
<evidence type="ECO:0000313" key="10">
    <source>
        <dbReference type="EMBL" id="AOH86227.1"/>
    </source>
</evidence>
<feature type="transmembrane region" description="Helical" evidence="8">
    <location>
        <begin position="292"/>
        <end position="311"/>
    </location>
</feature>
<keyword evidence="3" id="KW-1003">Cell membrane</keyword>
<dbReference type="CDD" id="cd17503">
    <property type="entry name" value="MFS_LmrB_MDR_like"/>
    <property type="match status" value="1"/>
</dbReference>
<feature type="transmembrane region" description="Helical" evidence="8">
    <location>
        <begin position="252"/>
        <end position="271"/>
    </location>
</feature>